<feature type="transmembrane region" description="Helical" evidence="14">
    <location>
        <begin position="237"/>
        <end position="256"/>
    </location>
</feature>
<evidence type="ECO:0000256" key="3">
    <source>
        <dbReference type="ARBA" id="ARBA00022448"/>
    </source>
</evidence>
<comment type="function">
    <text evidence="14">Catalyzes the sodium-dependent uptake of extracellular L-proline.</text>
</comment>
<dbReference type="InterPro" id="IPR038377">
    <property type="entry name" value="Na/Glc_symporter_sf"/>
</dbReference>
<evidence type="ECO:0000256" key="10">
    <source>
        <dbReference type="ARBA" id="ARBA00023136"/>
    </source>
</evidence>
<dbReference type="Gene3D" id="1.20.1730.10">
    <property type="entry name" value="Sodium/glucose cotransporter"/>
    <property type="match status" value="1"/>
</dbReference>
<evidence type="ECO:0000256" key="12">
    <source>
        <dbReference type="ARBA" id="ARBA00033708"/>
    </source>
</evidence>
<dbReference type="AlphaFoldDB" id="A0A9D1HZU1"/>
<keyword evidence="9 14" id="KW-0406">Ion transport</keyword>
<dbReference type="InterPro" id="IPR018212">
    <property type="entry name" value="Na/solute_symporter_CS"/>
</dbReference>
<reference evidence="15" key="2">
    <citation type="journal article" date="2021" name="PeerJ">
        <title>Extensive microbial diversity within the chicken gut microbiome revealed by metagenomics and culture.</title>
        <authorList>
            <person name="Gilroy R."/>
            <person name="Ravi A."/>
            <person name="Getino M."/>
            <person name="Pursley I."/>
            <person name="Horton D.L."/>
            <person name="Alikhan N.F."/>
            <person name="Baker D."/>
            <person name="Gharbi K."/>
            <person name="Hall N."/>
            <person name="Watson M."/>
            <person name="Adriaenssens E.M."/>
            <person name="Foster-Nyarko E."/>
            <person name="Jarju S."/>
            <person name="Secka A."/>
            <person name="Antonio M."/>
            <person name="Oren A."/>
            <person name="Chaudhuri R.R."/>
            <person name="La Ragione R."/>
            <person name="Hildebrand F."/>
            <person name="Pallen M.J."/>
        </authorList>
    </citation>
    <scope>NUCLEOTIDE SEQUENCE</scope>
    <source>
        <strain evidence="15">ChiHcec3-6078</strain>
    </source>
</reference>
<feature type="transmembrane region" description="Helical" evidence="14">
    <location>
        <begin position="194"/>
        <end position="217"/>
    </location>
</feature>
<evidence type="ECO:0000256" key="13">
    <source>
        <dbReference type="RuleBase" id="RU362091"/>
    </source>
</evidence>
<evidence type="ECO:0000256" key="9">
    <source>
        <dbReference type="ARBA" id="ARBA00023065"/>
    </source>
</evidence>
<evidence type="ECO:0000256" key="8">
    <source>
        <dbReference type="ARBA" id="ARBA00023053"/>
    </source>
</evidence>
<evidence type="ECO:0000256" key="11">
    <source>
        <dbReference type="ARBA" id="ARBA00023201"/>
    </source>
</evidence>
<sequence length="492" mass="53404">MDTIIIGAVFVIYLGVMVAIGMKYYNKEDDMSEYILGGRKLPPIAVAMSAQASDMSGWLLTGLPGLAYIIFAGTSEAIWTAVGLALGTYLNWLFVARRLRKYTQVAGNAITLPDFFENRFRDRKHILRMVAGVFTVIFFLVYTSSQMVAGGKLFTTVFDMDYTLGMIIVAVIVLAYTAMGGFTAVCWTDTIQGIIMFFALLIVPIVACVHVGGPSAVAESLSRLTEETLNFFPHTEGGGIDSLLLASALGWGLGYFGQPHILVRFMAIENSEMIKTSRRMAMVWVILTLTAAVCVGIVGKAFLPDLADGETVYMEMIDRLFNPVVAGVLLIAILAATMSTASSQLLVTASSVSRDIFAILFKKNPEDRQLVWVSRVAVVAVSVIAIFLGLDPESSIFSLVSCAWGGIGATFGPLILFSLFWKRMTLAGAISGMIAGGVADLLWYNLEGGIFDIYEIIPGFIFSSLAIIIFSLLTKPSEEIVEEFESVKDAKI</sequence>
<dbReference type="NCBIfam" id="TIGR00813">
    <property type="entry name" value="sss"/>
    <property type="match status" value="1"/>
</dbReference>
<feature type="transmembrane region" description="Helical" evidence="14">
    <location>
        <begin position="126"/>
        <end position="144"/>
    </location>
</feature>
<keyword evidence="4 14" id="KW-1003">Cell membrane</keyword>
<proteinExistence type="inferred from homology"/>
<comment type="caution">
    <text evidence="15">The sequence shown here is derived from an EMBL/GenBank/DDBJ whole genome shotgun (WGS) entry which is preliminary data.</text>
</comment>
<accession>A0A9D1HZU1</accession>
<keyword evidence="8 14" id="KW-0915">Sodium</keyword>
<feature type="transmembrane region" description="Helical" evidence="14">
    <location>
        <begin position="456"/>
        <end position="474"/>
    </location>
</feature>
<dbReference type="GO" id="GO:0031402">
    <property type="term" value="F:sodium ion binding"/>
    <property type="evidence" value="ECO:0007669"/>
    <property type="project" value="UniProtKB-UniRule"/>
</dbReference>
<dbReference type="PROSITE" id="PS50283">
    <property type="entry name" value="NA_SOLUT_SYMP_3"/>
    <property type="match status" value="1"/>
</dbReference>
<dbReference type="InterPro" id="IPR001734">
    <property type="entry name" value="Na/solute_symporter"/>
</dbReference>
<evidence type="ECO:0000256" key="1">
    <source>
        <dbReference type="ARBA" id="ARBA00004651"/>
    </source>
</evidence>
<keyword evidence="7 14" id="KW-1133">Transmembrane helix</keyword>
<dbReference type="PROSITE" id="PS00457">
    <property type="entry name" value="NA_SOLUT_SYMP_2"/>
    <property type="match status" value="1"/>
</dbReference>
<reference evidence="15" key="1">
    <citation type="submission" date="2020-10" db="EMBL/GenBank/DDBJ databases">
        <authorList>
            <person name="Gilroy R."/>
        </authorList>
    </citation>
    <scope>NUCLEOTIDE SEQUENCE</scope>
    <source>
        <strain evidence="15">ChiHcec3-6078</strain>
    </source>
</reference>
<dbReference type="Proteomes" id="UP000824090">
    <property type="component" value="Unassembled WGS sequence"/>
</dbReference>
<feature type="transmembrane region" description="Helical" evidence="14">
    <location>
        <begin position="396"/>
        <end position="417"/>
    </location>
</feature>
<dbReference type="InterPro" id="IPR011851">
    <property type="entry name" value="Na/Pro_symporter"/>
</dbReference>
<dbReference type="EMBL" id="DVMP01000031">
    <property type="protein sequence ID" value="HIU25137.1"/>
    <property type="molecule type" value="Genomic_DNA"/>
</dbReference>
<comment type="catalytic activity">
    <reaction evidence="12">
        <text>L-proline(in) + Na(+)(in) = L-proline(out) + Na(+)(out)</text>
        <dbReference type="Rhea" id="RHEA:28967"/>
        <dbReference type="ChEBI" id="CHEBI:29101"/>
        <dbReference type="ChEBI" id="CHEBI:60039"/>
    </reaction>
</comment>
<protein>
    <recommendedName>
        <fullName evidence="14">Sodium/proline symporter</fullName>
    </recommendedName>
    <alternativeName>
        <fullName evidence="14">Proline permease</fullName>
    </alternativeName>
</protein>
<evidence type="ECO:0000256" key="6">
    <source>
        <dbReference type="ARBA" id="ARBA00022847"/>
    </source>
</evidence>
<keyword evidence="11 14" id="KW-0739">Sodium transport</keyword>
<keyword evidence="6 14" id="KW-0769">Symport</keyword>
<dbReference type="GO" id="GO:0015824">
    <property type="term" value="P:proline transport"/>
    <property type="evidence" value="ECO:0007669"/>
    <property type="project" value="UniProtKB-UniRule"/>
</dbReference>
<evidence type="ECO:0000256" key="7">
    <source>
        <dbReference type="ARBA" id="ARBA00022989"/>
    </source>
</evidence>
<organism evidence="15 16">
    <name type="scientific">Candidatus Allocopromorpha excrementigallinarum</name>
    <dbReference type="NCBI Taxonomy" id="2840742"/>
    <lineage>
        <taxon>Bacteria</taxon>
        <taxon>Bacillati</taxon>
        <taxon>Bacillota</taxon>
        <taxon>Clostridia</taxon>
        <taxon>Eubacteriales</taxon>
        <taxon>Eubacteriaceae</taxon>
        <taxon>Eubacteriaceae incertae sedis</taxon>
        <taxon>Candidatus Allocopromorpha</taxon>
    </lineage>
</organism>
<dbReference type="InterPro" id="IPR050277">
    <property type="entry name" value="Sodium:Solute_Symporter"/>
</dbReference>
<evidence type="ECO:0000256" key="14">
    <source>
        <dbReference type="RuleBase" id="RU366012"/>
    </source>
</evidence>
<feature type="transmembrane region" description="Helical" evidence="14">
    <location>
        <begin position="424"/>
        <end position="444"/>
    </location>
</feature>
<evidence type="ECO:0000256" key="4">
    <source>
        <dbReference type="ARBA" id="ARBA00022475"/>
    </source>
</evidence>
<dbReference type="CDD" id="cd11475">
    <property type="entry name" value="SLC5sbd_PutP"/>
    <property type="match status" value="1"/>
</dbReference>
<dbReference type="NCBIfam" id="TIGR02121">
    <property type="entry name" value="Na_Pro_sym"/>
    <property type="match status" value="1"/>
</dbReference>
<keyword evidence="10 14" id="KW-0472">Membrane</keyword>
<evidence type="ECO:0000256" key="2">
    <source>
        <dbReference type="ARBA" id="ARBA00006434"/>
    </source>
</evidence>
<feature type="transmembrane region" description="Helical" evidence="14">
    <location>
        <begin position="370"/>
        <end position="390"/>
    </location>
</feature>
<evidence type="ECO:0000256" key="5">
    <source>
        <dbReference type="ARBA" id="ARBA00022692"/>
    </source>
</evidence>
<name>A0A9D1HZU1_9FIRM</name>
<dbReference type="Pfam" id="PF00474">
    <property type="entry name" value="SSF"/>
    <property type="match status" value="1"/>
</dbReference>
<feature type="transmembrane region" description="Helical" evidence="14">
    <location>
        <begin position="6"/>
        <end position="25"/>
    </location>
</feature>
<keyword evidence="3 14" id="KW-0813">Transport</keyword>
<comment type="subcellular location">
    <subcellularLocation>
        <location evidence="1 14">Cell membrane</location>
        <topology evidence="1 14">Multi-pass membrane protein</topology>
    </subcellularLocation>
</comment>
<feature type="transmembrane region" description="Helical" evidence="14">
    <location>
        <begin position="77"/>
        <end position="95"/>
    </location>
</feature>
<dbReference type="GO" id="GO:0005298">
    <property type="term" value="F:proline:sodium symporter activity"/>
    <property type="evidence" value="ECO:0007669"/>
    <property type="project" value="UniProtKB-UniRule"/>
</dbReference>
<keyword evidence="14" id="KW-0029">Amino-acid transport</keyword>
<gene>
    <name evidence="15" type="primary">putP</name>
    <name evidence="15" type="ORF">IAC50_01395</name>
</gene>
<evidence type="ECO:0000313" key="15">
    <source>
        <dbReference type="EMBL" id="HIU25137.1"/>
    </source>
</evidence>
<dbReference type="PANTHER" id="PTHR48086">
    <property type="entry name" value="SODIUM/PROLINE SYMPORTER-RELATED"/>
    <property type="match status" value="1"/>
</dbReference>
<evidence type="ECO:0000313" key="16">
    <source>
        <dbReference type="Proteomes" id="UP000824090"/>
    </source>
</evidence>
<dbReference type="GO" id="GO:0005886">
    <property type="term" value="C:plasma membrane"/>
    <property type="evidence" value="ECO:0007669"/>
    <property type="project" value="UniProtKB-SubCell"/>
</dbReference>
<keyword evidence="5 14" id="KW-0812">Transmembrane</keyword>
<feature type="transmembrane region" description="Helical" evidence="14">
    <location>
        <begin position="281"/>
        <end position="303"/>
    </location>
</feature>
<dbReference type="PANTHER" id="PTHR48086:SF3">
    <property type="entry name" value="SODIUM_PROLINE SYMPORTER"/>
    <property type="match status" value="1"/>
</dbReference>
<comment type="similarity">
    <text evidence="2 13">Belongs to the sodium:solute symporter (SSF) (TC 2.A.21) family.</text>
</comment>
<feature type="transmembrane region" description="Helical" evidence="14">
    <location>
        <begin position="46"/>
        <end position="71"/>
    </location>
</feature>
<feature type="transmembrane region" description="Helical" evidence="14">
    <location>
        <begin position="323"/>
        <end position="349"/>
    </location>
</feature>
<feature type="transmembrane region" description="Helical" evidence="14">
    <location>
        <begin position="164"/>
        <end position="187"/>
    </location>
</feature>